<dbReference type="PATRIC" id="fig|1209989.3.peg.1506"/>
<dbReference type="PRINTS" id="PR00950">
    <property type="entry name" value="TYPE3IMSPROT"/>
</dbReference>
<comment type="subcellular location">
    <subcellularLocation>
        <location evidence="1">Cell membrane</location>
        <topology evidence="1">Multi-pass membrane protein</topology>
    </subcellularLocation>
</comment>
<evidence type="ECO:0000256" key="3">
    <source>
        <dbReference type="ARBA" id="ARBA00021622"/>
    </source>
</evidence>
<evidence type="ECO:0000256" key="10">
    <source>
        <dbReference type="ARBA" id="ARBA00023136"/>
    </source>
</evidence>
<dbReference type="Gene3D" id="3.40.1690.10">
    <property type="entry name" value="secretion proteins EscU"/>
    <property type="match status" value="1"/>
</dbReference>
<comment type="function">
    <text evidence="12">Required for formation of the rod structure in the basal body of the flagellar apparatus. Together with FliI and FliH, may constitute the export apparatus of flagellin.</text>
</comment>
<dbReference type="eggNOG" id="COG1377">
    <property type="taxonomic scope" value="Bacteria"/>
</dbReference>
<keyword evidence="11 12" id="KW-1006">Bacterial flagellum protein export</keyword>
<keyword evidence="5 12" id="KW-1003">Cell membrane</keyword>
<dbReference type="Pfam" id="PF01312">
    <property type="entry name" value="Bac_export_2"/>
    <property type="match status" value="1"/>
</dbReference>
<comment type="similarity">
    <text evidence="2 12">Belongs to the type III secretion exporter family.</text>
</comment>
<evidence type="ECO:0000256" key="12">
    <source>
        <dbReference type="RuleBase" id="RU364091"/>
    </source>
</evidence>
<protein>
    <recommendedName>
        <fullName evidence="3 12">Flagellar biosynthetic protein FlhB</fullName>
    </recommendedName>
</protein>
<evidence type="ECO:0000256" key="8">
    <source>
        <dbReference type="ARBA" id="ARBA00022927"/>
    </source>
</evidence>
<dbReference type="InterPro" id="IPR006135">
    <property type="entry name" value="T3SS_substrate_exporter"/>
</dbReference>
<dbReference type="InterPro" id="IPR006136">
    <property type="entry name" value="FlhB"/>
</dbReference>
<proteinExistence type="inferred from homology"/>
<dbReference type="RefSeq" id="WP_013778309.1">
    <property type="nucleotide sequence ID" value="NC_015519.1"/>
</dbReference>
<keyword evidence="10 12" id="KW-0472">Membrane</keyword>
<keyword evidence="4 12" id="KW-0813">Transport</keyword>
<dbReference type="FunFam" id="3.40.1690.10:FF:000001">
    <property type="entry name" value="Flagellar biosynthetic protein FlhB"/>
    <property type="match status" value="1"/>
</dbReference>
<evidence type="ECO:0000256" key="11">
    <source>
        <dbReference type="ARBA" id="ARBA00023225"/>
    </source>
</evidence>
<feature type="transmembrane region" description="Helical" evidence="12">
    <location>
        <begin position="188"/>
        <end position="214"/>
    </location>
</feature>
<evidence type="ECO:0000256" key="2">
    <source>
        <dbReference type="ARBA" id="ARBA00010690"/>
    </source>
</evidence>
<evidence type="ECO:0000313" key="14">
    <source>
        <dbReference type="Proteomes" id="UP000010802"/>
    </source>
</evidence>
<keyword evidence="14" id="KW-1185">Reference proteome</keyword>
<dbReference type="EMBL" id="HF563609">
    <property type="protein sequence ID" value="CCP26083.1"/>
    <property type="molecule type" value="Genomic_DNA"/>
</dbReference>
<gene>
    <name evidence="12 13" type="primary">flhB</name>
    <name evidence="13" type="ordered locus">TEPIRE1_1350</name>
</gene>
<keyword evidence="6 12" id="KW-0812">Transmembrane</keyword>
<accession>F4LTQ6</accession>
<feature type="transmembrane region" description="Helical" evidence="12">
    <location>
        <begin position="149"/>
        <end position="168"/>
    </location>
</feature>
<dbReference type="SUPFAM" id="SSF160544">
    <property type="entry name" value="EscU C-terminal domain-like"/>
    <property type="match status" value="1"/>
</dbReference>
<evidence type="ECO:0000256" key="9">
    <source>
        <dbReference type="ARBA" id="ARBA00022989"/>
    </source>
</evidence>
<name>F4LTQ6_TEPAE</name>
<keyword evidence="7 12" id="KW-1005">Bacterial flagellum biogenesis</keyword>
<dbReference type="HOGENOM" id="CLU_041013_1_2_9"/>
<dbReference type="MEROPS" id="N06.A01"/>
<dbReference type="NCBIfam" id="TIGR00328">
    <property type="entry name" value="flhB"/>
    <property type="match status" value="1"/>
</dbReference>
<reference evidence="14" key="1">
    <citation type="journal article" date="2013" name="Genome Announc.">
        <title>First genome sequence of a syntrophic acetate-oxidizing bacterium, Tepidanaerobacter acetatoxydans strain Re1.</title>
        <authorList>
            <person name="Manzoor S."/>
            <person name="Bongcam-Rudloff E."/>
            <person name="Schnurer A."/>
            <person name="Muller B."/>
        </authorList>
    </citation>
    <scope>NUCLEOTIDE SEQUENCE [LARGE SCALE GENOMIC DNA]</scope>
    <source>
        <strain evidence="14">Re1</strain>
    </source>
</reference>
<keyword evidence="13" id="KW-0282">Flagellum</keyword>
<dbReference type="KEGG" id="tae:TepiRe1_1350"/>
<keyword evidence="9 12" id="KW-1133">Transmembrane helix</keyword>
<sequence length="358" mass="40706">MNLQLFAEERTEKATPRRRQKARERGQVFSSRELNSALVLLGSFLLIKIVGKNFVMNIMDFFNHILTETINREDIFTLEGIETFSYEILIFAGKNFAPVALGLSCICLISNYMQVGFVLSLEPVSPKLERINPLEGFKRIFSRRSLLELIKSIAKITVVAYVVCTAIIKYKDLFPLMLNMNLLDASSLTLSIAFEVGMKAAATLLIVSALDYFYQWYEYETSLMMSKQDIKEEYKEVEGNPQIKSRIRQMQRQMARTRMMKDVEKADVVITNPTHYAVALAYDAALHSAPVVLAKGVDKLAEKIKEIATKEDVPIVENKALAQTLYKTVEIGDIIPESLYNAVAEILAFIYSLKERRL</sequence>
<comment type="caution">
    <text evidence="12">Lacks conserved residue(s) required for the propagation of feature annotation.</text>
</comment>
<dbReference type="OrthoDB" id="9807950at2"/>
<keyword evidence="13" id="KW-0969">Cilium</keyword>
<dbReference type="Gene3D" id="6.10.250.2080">
    <property type="match status" value="1"/>
</dbReference>
<dbReference type="AlphaFoldDB" id="F4LTQ6"/>
<keyword evidence="8 12" id="KW-0653">Protein transport</keyword>
<dbReference type="GO" id="GO:0005886">
    <property type="term" value="C:plasma membrane"/>
    <property type="evidence" value="ECO:0007669"/>
    <property type="project" value="UniProtKB-SubCell"/>
</dbReference>
<keyword evidence="13" id="KW-0966">Cell projection</keyword>
<feature type="transmembrane region" description="Helical" evidence="12">
    <location>
        <begin position="34"/>
        <end position="51"/>
    </location>
</feature>
<accession>L0S2H4</accession>
<dbReference type="GO" id="GO:0044780">
    <property type="term" value="P:bacterial-type flagellum assembly"/>
    <property type="evidence" value="ECO:0007669"/>
    <property type="project" value="InterPro"/>
</dbReference>
<dbReference type="PANTHER" id="PTHR30531:SF12">
    <property type="entry name" value="FLAGELLAR BIOSYNTHETIC PROTEIN FLHB"/>
    <property type="match status" value="1"/>
</dbReference>
<evidence type="ECO:0000256" key="4">
    <source>
        <dbReference type="ARBA" id="ARBA00022448"/>
    </source>
</evidence>
<evidence type="ECO:0000256" key="1">
    <source>
        <dbReference type="ARBA" id="ARBA00004651"/>
    </source>
</evidence>
<evidence type="ECO:0000256" key="7">
    <source>
        <dbReference type="ARBA" id="ARBA00022795"/>
    </source>
</evidence>
<dbReference type="InterPro" id="IPR029025">
    <property type="entry name" value="T3SS_substrate_exporter_C"/>
</dbReference>
<dbReference type="PANTHER" id="PTHR30531">
    <property type="entry name" value="FLAGELLAR BIOSYNTHETIC PROTEIN FLHB"/>
    <property type="match status" value="1"/>
</dbReference>
<organism evidence="13 14">
    <name type="scientific">Tepidanaerobacter acetatoxydans (strain DSM 21804 / JCM 16047 / Re1)</name>
    <dbReference type="NCBI Taxonomy" id="1209989"/>
    <lineage>
        <taxon>Bacteria</taxon>
        <taxon>Bacillati</taxon>
        <taxon>Bacillota</taxon>
        <taxon>Clostridia</taxon>
        <taxon>Thermosediminibacterales</taxon>
        <taxon>Tepidanaerobacteraceae</taxon>
        <taxon>Tepidanaerobacter</taxon>
    </lineage>
</organism>
<dbReference type="Proteomes" id="UP000010802">
    <property type="component" value="Chromosome"/>
</dbReference>
<evidence type="ECO:0000313" key="13">
    <source>
        <dbReference type="EMBL" id="CCP26083.1"/>
    </source>
</evidence>
<dbReference type="STRING" id="1209989.TepRe1_1240"/>
<evidence type="ECO:0000256" key="5">
    <source>
        <dbReference type="ARBA" id="ARBA00022475"/>
    </source>
</evidence>
<dbReference type="KEGG" id="tep:TepRe1_1240"/>
<evidence type="ECO:0000256" key="6">
    <source>
        <dbReference type="ARBA" id="ARBA00022692"/>
    </source>
</evidence>
<dbReference type="GO" id="GO:0009306">
    <property type="term" value="P:protein secretion"/>
    <property type="evidence" value="ECO:0007669"/>
    <property type="project" value="InterPro"/>
</dbReference>